<protein>
    <submittedName>
        <fullName evidence="1">Uncharacterized protein</fullName>
    </submittedName>
</protein>
<dbReference type="Proteomes" id="UP001614394">
    <property type="component" value="Unassembled WGS sequence"/>
</dbReference>
<gene>
    <name evidence="1" type="ORF">ACIGXA_39320</name>
</gene>
<organism evidence="1 2">
    <name type="scientific">Streptomyces fildesensis</name>
    <dbReference type="NCBI Taxonomy" id="375757"/>
    <lineage>
        <taxon>Bacteria</taxon>
        <taxon>Bacillati</taxon>
        <taxon>Actinomycetota</taxon>
        <taxon>Actinomycetes</taxon>
        <taxon>Kitasatosporales</taxon>
        <taxon>Streptomycetaceae</taxon>
        <taxon>Streptomyces</taxon>
    </lineage>
</organism>
<proteinExistence type="predicted"/>
<evidence type="ECO:0000313" key="1">
    <source>
        <dbReference type="EMBL" id="MFI9106565.1"/>
    </source>
</evidence>
<name>A0ABW8CJD4_9ACTN</name>
<accession>A0ABW8CJD4</accession>
<evidence type="ECO:0000313" key="2">
    <source>
        <dbReference type="Proteomes" id="UP001614394"/>
    </source>
</evidence>
<keyword evidence="2" id="KW-1185">Reference proteome</keyword>
<dbReference type="EMBL" id="JBITYG010000019">
    <property type="protein sequence ID" value="MFI9106565.1"/>
    <property type="molecule type" value="Genomic_DNA"/>
</dbReference>
<dbReference type="RefSeq" id="WP_399658172.1">
    <property type="nucleotide sequence ID" value="NZ_JBITYG010000019.1"/>
</dbReference>
<comment type="caution">
    <text evidence="1">The sequence shown here is derived from an EMBL/GenBank/DDBJ whole genome shotgun (WGS) entry which is preliminary data.</text>
</comment>
<reference evidence="1 2" key="1">
    <citation type="submission" date="2024-10" db="EMBL/GenBank/DDBJ databases">
        <title>The Natural Products Discovery Center: Release of the First 8490 Sequenced Strains for Exploring Actinobacteria Biosynthetic Diversity.</title>
        <authorList>
            <person name="Kalkreuter E."/>
            <person name="Kautsar S.A."/>
            <person name="Yang D."/>
            <person name="Bader C.D."/>
            <person name="Teijaro C.N."/>
            <person name="Fluegel L."/>
            <person name="Davis C.M."/>
            <person name="Simpson J.R."/>
            <person name="Lauterbach L."/>
            <person name="Steele A.D."/>
            <person name="Gui C."/>
            <person name="Meng S."/>
            <person name="Li G."/>
            <person name="Viehrig K."/>
            <person name="Ye F."/>
            <person name="Su P."/>
            <person name="Kiefer A.F."/>
            <person name="Nichols A."/>
            <person name="Cepeda A.J."/>
            <person name="Yan W."/>
            <person name="Fan B."/>
            <person name="Jiang Y."/>
            <person name="Adhikari A."/>
            <person name="Zheng C.-J."/>
            <person name="Schuster L."/>
            <person name="Cowan T.M."/>
            <person name="Smanski M.J."/>
            <person name="Chevrette M.G."/>
            <person name="De Carvalho L.P.S."/>
            <person name="Shen B."/>
        </authorList>
    </citation>
    <scope>NUCLEOTIDE SEQUENCE [LARGE SCALE GENOMIC DNA]</scope>
    <source>
        <strain evidence="1 2">NPDC053399</strain>
    </source>
</reference>
<sequence>MDATPRPPRGRPALHSQGLALRFALIIGDTLLADALHVSCLLDTIAVHFPETHILIGLTRLPPGLDASVLLEYRAEHHPTGALGRRPDTRWQRVLPGRPGSPQQREHLLREILSARTPTPHRILLPPAPTALRLRAAAI</sequence>